<dbReference type="AlphaFoldDB" id="A0A9Q8L8P3"/>
<organism evidence="1 2">
    <name type="scientific">Passalora fulva</name>
    <name type="common">Tomato leaf mold</name>
    <name type="synonym">Cladosporium fulvum</name>
    <dbReference type="NCBI Taxonomy" id="5499"/>
    <lineage>
        <taxon>Eukaryota</taxon>
        <taxon>Fungi</taxon>
        <taxon>Dikarya</taxon>
        <taxon>Ascomycota</taxon>
        <taxon>Pezizomycotina</taxon>
        <taxon>Dothideomycetes</taxon>
        <taxon>Dothideomycetidae</taxon>
        <taxon>Mycosphaerellales</taxon>
        <taxon>Mycosphaerellaceae</taxon>
        <taxon>Fulvia</taxon>
    </lineage>
</organism>
<dbReference type="EMBL" id="CP090163">
    <property type="protein sequence ID" value="UJO12837.1"/>
    <property type="molecule type" value="Genomic_DNA"/>
</dbReference>
<evidence type="ECO:0000313" key="2">
    <source>
        <dbReference type="Proteomes" id="UP000756132"/>
    </source>
</evidence>
<accession>A0A9Q8L8P3</accession>
<keyword evidence="2" id="KW-1185">Reference proteome</keyword>
<reference evidence="1" key="1">
    <citation type="submission" date="2021-12" db="EMBL/GenBank/DDBJ databases">
        <authorList>
            <person name="Zaccaron A."/>
            <person name="Stergiopoulos I."/>
        </authorList>
    </citation>
    <scope>NUCLEOTIDE SEQUENCE</scope>
    <source>
        <strain evidence="1">Race5_Kim</strain>
    </source>
</reference>
<protein>
    <submittedName>
        <fullName evidence="1">Uncharacterized protein</fullName>
    </submittedName>
</protein>
<evidence type="ECO:0000313" key="1">
    <source>
        <dbReference type="EMBL" id="UJO12837.1"/>
    </source>
</evidence>
<sequence length="259" mass="29352">MSSTAELEDKLTQQGIKAQRCPAYAPAELFFKKRQHVHQHSPMGSMLIVIARTSSHVTPLRQAILHIENQIVRNDCIQANRLQEQLTAGRDVFPHPGTCHSIVFSGHKSWYPLPIYHSSFNTLPETLSIELLEQAAIQGREVTLLVRGMPGHSTYPNILKRIHERFPHLVVRITFALRPEFLLAANCCLPPVNIQQPFQIPVTPSPASQLFFTDLCNARFITRQYDHPQQQHHPSRKRFNDIAKEETGARTRGLPAALA</sequence>
<dbReference type="RefSeq" id="XP_047757203.1">
    <property type="nucleotide sequence ID" value="XM_047899375.1"/>
</dbReference>
<proteinExistence type="predicted"/>
<dbReference type="GeneID" id="71980105"/>
<gene>
    <name evidence="1" type="ORF">CLAFUR5_00227</name>
</gene>
<dbReference type="KEGG" id="ffu:CLAFUR5_00227"/>
<name>A0A9Q8L8P3_PASFU</name>
<reference evidence="1" key="2">
    <citation type="journal article" date="2022" name="Microb. Genom.">
        <title>A chromosome-scale genome assembly of the tomato pathogen Cladosporium fulvum reveals a compartmentalized genome architecture and the presence of a dispensable chromosome.</title>
        <authorList>
            <person name="Zaccaron A.Z."/>
            <person name="Chen L.H."/>
            <person name="Samaras A."/>
            <person name="Stergiopoulos I."/>
        </authorList>
    </citation>
    <scope>NUCLEOTIDE SEQUENCE</scope>
    <source>
        <strain evidence="1">Race5_Kim</strain>
    </source>
</reference>
<dbReference type="Proteomes" id="UP000756132">
    <property type="component" value="Chromosome 1"/>
</dbReference>